<reference evidence="1" key="1">
    <citation type="submission" date="2018-05" db="EMBL/GenBank/DDBJ databases">
        <authorList>
            <person name="Lanie J.A."/>
            <person name="Ng W.-L."/>
            <person name="Kazmierczak K.M."/>
            <person name="Andrzejewski T.M."/>
            <person name="Davidsen T.M."/>
            <person name="Wayne K.J."/>
            <person name="Tettelin H."/>
            <person name="Glass J.I."/>
            <person name="Rusch D."/>
            <person name="Podicherti R."/>
            <person name="Tsui H.-C.T."/>
            <person name="Winkler M.E."/>
        </authorList>
    </citation>
    <scope>NUCLEOTIDE SEQUENCE</scope>
</reference>
<sequence length="132" mass="15058">MKRLIPIIIFLSSLSGEGAIPFSIDVRPRLIDDSKVLVNVEVTNNVNRPVDYLEGFLSEYSGKGDLLTEHRMVLVYSYEPPLQNGFSTIKTMQFTVSSEQPHTYKFNISKIKFLGESRVFAWHSKSGFIRID</sequence>
<dbReference type="AlphaFoldDB" id="A0A382LY34"/>
<accession>A0A382LY34</accession>
<gene>
    <name evidence="1" type="ORF">METZ01_LOCUS294252</name>
</gene>
<organism evidence="1">
    <name type="scientific">marine metagenome</name>
    <dbReference type="NCBI Taxonomy" id="408172"/>
    <lineage>
        <taxon>unclassified sequences</taxon>
        <taxon>metagenomes</taxon>
        <taxon>ecological metagenomes</taxon>
    </lineage>
</organism>
<protein>
    <submittedName>
        <fullName evidence="1">Uncharacterized protein</fullName>
    </submittedName>
</protein>
<proteinExistence type="predicted"/>
<name>A0A382LY34_9ZZZZ</name>
<dbReference type="EMBL" id="UINC01089914">
    <property type="protein sequence ID" value="SVC41398.1"/>
    <property type="molecule type" value="Genomic_DNA"/>
</dbReference>
<evidence type="ECO:0000313" key="1">
    <source>
        <dbReference type="EMBL" id="SVC41398.1"/>
    </source>
</evidence>